<feature type="region of interest" description="Disordered" evidence="1">
    <location>
        <begin position="570"/>
        <end position="589"/>
    </location>
</feature>
<feature type="domain" description="Reverse transcriptase Ty1/copia-type" evidence="2">
    <location>
        <begin position="111"/>
        <end position="225"/>
    </location>
</feature>
<dbReference type="AlphaFoldDB" id="A0A8K0D5U1"/>
<dbReference type="InterPro" id="IPR013103">
    <property type="entry name" value="RVT_2"/>
</dbReference>
<evidence type="ECO:0000313" key="3">
    <source>
        <dbReference type="EMBL" id="KAF2900035.1"/>
    </source>
</evidence>
<sequence>MELLPRKENLWDVVTTDRPGDNEEEWEARDVNARATIALLTTNVLGKETDKTEEKLQMDVKERAIERRISKRTTKGKLKTYKAPLVAKGYSQKFSEDFDEVFAPATFRTLLTVAQKNGFVENEKKDWICKLQKSIYGLKQAARAWNDKTNEKLISFGFRRGKSDCCLYSRQEENGWTYLLIMYVDDLLLTKPDKSIIAKVAKQIGEEMEIKCLGLWINRFLLSEKKKKTARSFPNVKEKSVNNVKQPVSLSELNFLAIEIVDGNFSKISPFLISRSIRNIAGDLNYLPKVHRARSATGLRKGSSRNYNFKKGTEIIQLCKNVFLKTLSISHGPVDHALNGKNENGMFDLDDKIESDPEYNTLRVFGRGRSADTPKNISLLYKGLLSIPEKKKNSLLKLCSNNIIPPEYHGWYKSISADNKRKATIREPVSFESNSDIEIEELNEFLVLSLSNVEVVEEEGTELCASNAYKPQVGTMTIRTIKKLRKVIAAELNKSLRTILIAANYENRWGVIDRTHKKFVDNKKTGRVKKVFEYVTEMKEIFGKKNSIHPDVVLSVETVDVPATLKNDKPALSTSEIDEPVPSTSRNYRPTLFTKPKVPILSTTSTSSDEAVTNNQALVIKHRDKTSGENGAKPGRRVKASHKLDVSQFTLEDRVRNARKNNLTPTKAAAKKLGRFNKIFNEEQEKKLVEFILIMEQGLFGLTLENVRELAFEQQES</sequence>
<keyword evidence="4" id="KW-1185">Reference proteome</keyword>
<comment type="caution">
    <text evidence="3">The sequence shown here is derived from an EMBL/GenBank/DDBJ whole genome shotgun (WGS) entry which is preliminary data.</text>
</comment>
<gene>
    <name evidence="3" type="ORF">ILUMI_06154</name>
</gene>
<organism evidence="3 4">
    <name type="scientific">Ignelater luminosus</name>
    <name type="common">Cucubano</name>
    <name type="synonym">Pyrophorus luminosus</name>
    <dbReference type="NCBI Taxonomy" id="2038154"/>
    <lineage>
        <taxon>Eukaryota</taxon>
        <taxon>Metazoa</taxon>
        <taxon>Ecdysozoa</taxon>
        <taxon>Arthropoda</taxon>
        <taxon>Hexapoda</taxon>
        <taxon>Insecta</taxon>
        <taxon>Pterygota</taxon>
        <taxon>Neoptera</taxon>
        <taxon>Endopterygota</taxon>
        <taxon>Coleoptera</taxon>
        <taxon>Polyphaga</taxon>
        <taxon>Elateriformia</taxon>
        <taxon>Elateroidea</taxon>
        <taxon>Elateridae</taxon>
        <taxon>Agrypninae</taxon>
        <taxon>Pyrophorini</taxon>
        <taxon>Ignelater</taxon>
    </lineage>
</organism>
<dbReference type="Proteomes" id="UP000801492">
    <property type="component" value="Unassembled WGS sequence"/>
</dbReference>
<reference evidence="3" key="1">
    <citation type="submission" date="2019-08" db="EMBL/GenBank/DDBJ databases">
        <title>The genome of the North American firefly Photinus pyralis.</title>
        <authorList>
            <consortium name="Photinus pyralis genome working group"/>
            <person name="Fallon T.R."/>
            <person name="Sander Lower S.E."/>
            <person name="Weng J.-K."/>
        </authorList>
    </citation>
    <scope>NUCLEOTIDE SEQUENCE</scope>
    <source>
        <strain evidence="3">TRF0915ILg1</strain>
        <tissue evidence="3">Whole body</tissue>
    </source>
</reference>
<evidence type="ECO:0000313" key="4">
    <source>
        <dbReference type="Proteomes" id="UP000801492"/>
    </source>
</evidence>
<dbReference type="OrthoDB" id="10065625at2759"/>
<dbReference type="EMBL" id="VTPC01002441">
    <property type="protein sequence ID" value="KAF2900035.1"/>
    <property type="molecule type" value="Genomic_DNA"/>
</dbReference>
<proteinExistence type="predicted"/>
<protein>
    <recommendedName>
        <fullName evidence="2">Reverse transcriptase Ty1/copia-type domain-containing protein</fullName>
    </recommendedName>
</protein>
<evidence type="ECO:0000259" key="2">
    <source>
        <dbReference type="Pfam" id="PF07727"/>
    </source>
</evidence>
<name>A0A8K0D5U1_IGNLU</name>
<accession>A0A8K0D5U1</accession>
<dbReference type="Pfam" id="PF07727">
    <property type="entry name" value="RVT_2"/>
    <property type="match status" value="1"/>
</dbReference>
<evidence type="ECO:0000256" key="1">
    <source>
        <dbReference type="SAM" id="MobiDB-lite"/>
    </source>
</evidence>